<proteinExistence type="predicted"/>
<keyword evidence="1" id="KW-1133">Transmembrane helix</keyword>
<gene>
    <name evidence="2" type="ORF">SAMN05443431_101461</name>
</gene>
<keyword evidence="1" id="KW-0472">Membrane</keyword>
<keyword evidence="1" id="KW-0812">Transmembrane</keyword>
<feature type="transmembrane region" description="Helical" evidence="1">
    <location>
        <begin position="53"/>
        <end position="78"/>
    </location>
</feature>
<keyword evidence="3" id="KW-1185">Reference proteome</keyword>
<evidence type="ECO:0008006" key="4">
    <source>
        <dbReference type="Google" id="ProtNLM"/>
    </source>
</evidence>
<reference evidence="3" key="1">
    <citation type="submission" date="2016-10" db="EMBL/GenBank/DDBJ databases">
        <authorList>
            <person name="Varghese N."/>
            <person name="Submissions S."/>
        </authorList>
    </citation>
    <scope>NUCLEOTIDE SEQUENCE [LARGE SCALE GENOMIC DNA]</scope>
    <source>
        <strain evidence="3">DSM 28881</strain>
    </source>
</reference>
<evidence type="ECO:0000313" key="3">
    <source>
        <dbReference type="Proteomes" id="UP000199559"/>
    </source>
</evidence>
<dbReference type="EMBL" id="FORM01000001">
    <property type="protein sequence ID" value="SFI61136.1"/>
    <property type="molecule type" value="Genomic_DNA"/>
</dbReference>
<dbReference type="RefSeq" id="WP_090837118.1">
    <property type="nucleotide sequence ID" value="NZ_FORM01000001.1"/>
</dbReference>
<feature type="transmembrane region" description="Helical" evidence="1">
    <location>
        <begin position="112"/>
        <end position="130"/>
    </location>
</feature>
<name>A0A1I3JLV8_9FLAO</name>
<feature type="transmembrane region" description="Helical" evidence="1">
    <location>
        <begin position="85"/>
        <end position="106"/>
    </location>
</feature>
<sequence length="131" mass="14473">MDNILNNITELLLLAFLAITFLQSGLDKALDWKGNIAWLKGHFEKTFMANMVPLNVGIIFALETIAGLFALIGMATIIIDGNTVFGFYSAILSAIVLLLLLFGQRVAKDYDGARTIVIYFIPTIMALYLLK</sequence>
<protein>
    <recommendedName>
        <fullName evidence="4">DoxX protein</fullName>
    </recommendedName>
</protein>
<organism evidence="2 3">
    <name type="scientific">Olleya namhaensis</name>
    <dbReference type="NCBI Taxonomy" id="1144750"/>
    <lineage>
        <taxon>Bacteria</taxon>
        <taxon>Pseudomonadati</taxon>
        <taxon>Bacteroidota</taxon>
        <taxon>Flavobacteriia</taxon>
        <taxon>Flavobacteriales</taxon>
        <taxon>Flavobacteriaceae</taxon>
    </lineage>
</organism>
<accession>A0A1I3JLV8</accession>
<dbReference type="AlphaFoldDB" id="A0A1I3JLV8"/>
<evidence type="ECO:0000256" key="1">
    <source>
        <dbReference type="SAM" id="Phobius"/>
    </source>
</evidence>
<dbReference type="Proteomes" id="UP000199559">
    <property type="component" value="Unassembled WGS sequence"/>
</dbReference>
<evidence type="ECO:0000313" key="2">
    <source>
        <dbReference type="EMBL" id="SFI61136.1"/>
    </source>
</evidence>
<dbReference type="STRING" id="1144750.SAMN05443431_101461"/>